<feature type="compositionally biased region" description="Acidic residues" evidence="1">
    <location>
        <begin position="44"/>
        <end position="53"/>
    </location>
</feature>
<evidence type="ECO:0000313" key="2">
    <source>
        <dbReference type="EMBL" id="KAF5375297.1"/>
    </source>
</evidence>
<feature type="region of interest" description="Disordered" evidence="1">
    <location>
        <begin position="26"/>
        <end position="53"/>
    </location>
</feature>
<sequence length="116" mass="13765">MLQATVPLEPCFPHNEEIGEEFEIEQKEDWFPEDIVGPGGYFGLDEEDSEDEDEELEVKHQDNDFFEGDDLQERMFQYAAAMDEDIHDEDWVPESLKRRHKRRKTAPKGQFRFSII</sequence>
<organism evidence="2 3">
    <name type="scientific">Collybiopsis confluens</name>
    <dbReference type="NCBI Taxonomy" id="2823264"/>
    <lineage>
        <taxon>Eukaryota</taxon>
        <taxon>Fungi</taxon>
        <taxon>Dikarya</taxon>
        <taxon>Basidiomycota</taxon>
        <taxon>Agaricomycotina</taxon>
        <taxon>Agaricomycetes</taxon>
        <taxon>Agaricomycetidae</taxon>
        <taxon>Agaricales</taxon>
        <taxon>Marasmiineae</taxon>
        <taxon>Omphalotaceae</taxon>
        <taxon>Collybiopsis</taxon>
    </lineage>
</organism>
<comment type="caution">
    <text evidence="2">The sequence shown here is derived from an EMBL/GenBank/DDBJ whole genome shotgun (WGS) entry which is preliminary data.</text>
</comment>
<accession>A0A8H5H215</accession>
<name>A0A8H5H215_9AGAR</name>
<proteinExistence type="predicted"/>
<dbReference type="AlphaFoldDB" id="A0A8H5H215"/>
<dbReference type="EMBL" id="JAACJN010000098">
    <property type="protein sequence ID" value="KAF5375297.1"/>
    <property type="molecule type" value="Genomic_DNA"/>
</dbReference>
<dbReference type="Proteomes" id="UP000518752">
    <property type="component" value="Unassembled WGS sequence"/>
</dbReference>
<evidence type="ECO:0000313" key="3">
    <source>
        <dbReference type="Proteomes" id="UP000518752"/>
    </source>
</evidence>
<feature type="compositionally biased region" description="Basic residues" evidence="1">
    <location>
        <begin position="97"/>
        <end position="106"/>
    </location>
</feature>
<protein>
    <submittedName>
        <fullName evidence="2">Uncharacterized protein</fullName>
    </submittedName>
</protein>
<evidence type="ECO:0000256" key="1">
    <source>
        <dbReference type="SAM" id="MobiDB-lite"/>
    </source>
</evidence>
<reference evidence="2 3" key="1">
    <citation type="journal article" date="2020" name="ISME J.">
        <title>Uncovering the hidden diversity of litter-decomposition mechanisms in mushroom-forming fungi.</title>
        <authorList>
            <person name="Floudas D."/>
            <person name="Bentzer J."/>
            <person name="Ahren D."/>
            <person name="Johansson T."/>
            <person name="Persson P."/>
            <person name="Tunlid A."/>
        </authorList>
    </citation>
    <scope>NUCLEOTIDE SEQUENCE [LARGE SCALE GENOMIC DNA]</scope>
    <source>
        <strain evidence="2 3">CBS 406.79</strain>
    </source>
</reference>
<gene>
    <name evidence="2" type="ORF">D9757_009669</name>
</gene>
<feature type="region of interest" description="Disordered" evidence="1">
    <location>
        <begin position="97"/>
        <end position="116"/>
    </location>
</feature>
<dbReference type="OrthoDB" id="10531368at2759"/>
<keyword evidence="3" id="KW-1185">Reference proteome</keyword>